<evidence type="ECO:0000313" key="2">
    <source>
        <dbReference type="EMBL" id="EAR50861.1"/>
    </source>
</evidence>
<dbReference type="AlphaFoldDB" id="Q2CDW7"/>
<protein>
    <submittedName>
        <fullName evidence="2">Uncharacterized protein</fullName>
    </submittedName>
</protein>
<dbReference type="Proteomes" id="UP000003635">
    <property type="component" value="Unassembled WGS sequence"/>
</dbReference>
<dbReference type="EMBL" id="AAOT01000021">
    <property type="protein sequence ID" value="EAR50861.1"/>
    <property type="molecule type" value="Genomic_DNA"/>
</dbReference>
<feature type="chain" id="PRO_5004206882" evidence="1">
    <location>
        <begin position="18"/>
        <end position="131"/>
    </location>
</feature>
<dbReference type="STRING" id="314256.OG2516_00120"/>
<accession>Q2CDW7</accession>
<reference evidence="2 3" key="1">
    <citation type="journal article" date="2010" name="J. Bacteriol.">
        <title>Genome sequences of Oceanicola granulosus HTCC2516(T) and Oceanicola batsensis HTCC2597(TDelta).</title>
        <authorList>
            <person name="Thrash J.C."/>
            <person name="Cho J.C."/>
            <person name="Vergin K.L."/>
            <person name="Giovannoni S.J."/>
        </authorList>
    </citation>
    <scope>NUCLEOTIDE SEQUENCE [LARGE SCALE GENOMIC DNA]</scope>
    <source>
        <strain evidence="3">ATCC BAA-861 / DSM 15982 / KCTC 12143 / HTCC2516</strain>
    </source>
</reference>
<organism evidence="2 3">
    <name type="scientific">Oceanicola granulosus (strain ATCC BAA-861 / DSM 15982 / KCTC 12143 / HTCC2516)</name>
    <dbReference type="NCBI Taxonomy" id="314256"/>
    <lineage>
        <taxon>Bacteria</taxon>
        <taxon>Pseudomonadati</taxon>
        <taxon>Pseudomonadota</taxon>
        <taxon>Alphaproteobacteria</taxon>
        <taxon>Rhodobacterales</taxon>
        <taxon>Roseobacteraceae</taxon>
        <taxon>Oceanicola</taxon>
    </lineage>
</organism>
<keyword evidence="3" id="KW-1185">Reference proteome</keyword>
<evidence type="ECO:0000256" key="1">
    <source>
        <dbReference type="SAM" id="SignalP"/>
    </source>
</evidence>
<name>Q2CDW7_OCEGH</name>
<dbReference type="eggNOG" id="ENOG50337T7">
    <property type="taxonomic scope" value="Bacteria"/>
</dbReference>
<dbReference type="HOGENOM" id="CLU_1925424_0_0_5"/>
<feature type="signal peptide" evidence="1">
    <location>
        <begin position="1"/>
        <end position="17"/>
    </location>
</feature>
<sequence length="131" mass="14105">MIRLAAAFLLLAAPASAQSIAFAQAVEQSDGMAVADTADAAIAEARAQCVEGGAMEQDCLIVACDHAGYSIDVFVQHQAGNHWHETFCGLPDEDVARAVGETLCDTSLRPYIMECMLTQIWDWNGNPIIEY</sequence>
<comment type="caution">
    <text evidence="2">The sequence shown here is derived from an EMBL/GenBank/DDBJ whole genome shotgun (WGS) entry which is preliminary data.</text>
</comment>
<gene>
    <name evidence="2" type="ORF">OG2516_00120</name>
</gene>
<dbReference type="OrthoDB" id="7864325at2"/>
<evidence type="ECO:0000313" key="3">
    <source>
        <dbReference type="Proteomes" id="UP000003635"/>
    </source>
</evidence>
<keyword evidence="1" id="KW-0732">Signal</keyword>
<dbReference type="RefSeq" id="WP_007253559.1">
    <property type="nucleotide sequence ID" value="NZ_CH724107.1"/>
</dbReference>
<proteinExistence type="predicted"/>